<feature type="transmembrane region" description="Helical" evidence="16">
    <location>
        <begin position="109"/>
        <end position="130"/>
    </location>
</feature>
<evidence type="ECO:0000256" key="11">
    <source>
        <dbReference type="ARBA" id="ARBA00022989"/>
    </source>
</evidence>
<protein>
    <recommendedName>
        <fullName evidence="5 15">NAD(P) transhydrogenase subunit beta</fullName>
        <ecNumber evidence="4 15">7.1.1.1</ecNumber>
    </recommendedName>
    <alternativeName>
        <fullName evidence="15">Nicotinamide nucleotide transhydrogenase subunit beta</fullName>
    </alternativeName>
</protein>
<evidence type="ECO:0000313" key="18">
    <source>
        <dbReference type="EMBL" id="PIB77186.1"/>
    </source>
</evidence>
<dbReference type="Pfam" id="PF02233">
    <property type="entry name" value="PNTB"/>
    <property type="match status" value="1"/>
</dbReference>
<dbReference type="InterPro" id="IPR034300">
    <property type="entry name" value="PNTB-like"/>
</dbReference>
<evidence type="ECO:0000256" key="7">
    <source>
        <dbReference type="ARBA" id="ARBA00022519"/>
    </source>
</evidence>
<feature type="transmembrane region" description="Helical" evidence="16">
    <location>
        <begin position="246"/>
        <end position="266"/>
    </location>
</feature>
<evidence type="ECO:0000256" key="4">
    <source>
        <dbReference type="ARBA" id="ARBA00012943"/>
    </source>
</evidence>
<comment type="catalytic activity">
    <reaction evidence="14 15">
        <text>NAD(+) + NADPH + H(+)(in) = NADH + NADP(+) + H(+)(out)</text>
        <dbReference type="Rhea" id="RHEA:47992"/>
        <dbReference type="ChEBI" id="CHEBI:15378"/>
        <dbReference type="ChEBI" id="CHEBI:57540"/>
        <dbReference type="ChEBI" id="CHEBI:57783"/>
        <dbReference type="ChEBI" id="CHEBI:57945"/>
        <dbReference type="ChEBI" id="CHEBI:58349"/>
        <dbReference type="EC" id="7.1.1.1"/>
    </reaction>
</comment>
<evidence type="ECO:0000256" key="13">
    <source>
        <dbReference type="ARBA" id="ARBA00023136"/>
    </source>
</evidence>
<dbReference type="STRING" id="85968.GCA_900073015_02000"/>
<dbReference type="Gene3D" id="3.40.50.1220">
    <property type="entry name" value="TPP-binding domain"/>
    <property type="match status" value="1"/>
</dbReference>
<feature type="transmembrane region" description="Helical" evidence="16">
    <location>
        <begin position="77"/>
        <end position="97"/>
    </location>
</feature>
<evidence type="ECO:0000256" key="1">
    <source>
        <dbReference type="ARBA" id="ARBA00003943"/>
    </source>
</evidence>
<keyword evidence="19" id="KW-1185">Reference proteome</keyword>
<comment type="caution">
    <text evidence="18">The sequence shown here is derived from an EMBL/GenBank/DDBJ whole genome shotgun (WGS) entry which is preliminary data.</text>
</comment>
<keyword evidence="10 15" id="KW-1278">Translocase</keyword>
<dbReference type="RefSeq" id="WP_090588848.1">
    <property type="nucleotide sequence ID" value="NZ_CP104302.1"/>
</dbReference>
<dbReference type="GO" id="GO:0008750">
    <property type="term" value="F:proton-translocating NAD(P)+ transhydrogenase activity"/>
    <property type="evidence" value="ECO:0007669"/>
    <property type="project" value="UniProtKB-EC"/>
</dbReference>
<keyword evidence="12 15" id="KW-0520">NAD</keyword>
<comment type="subcellular location">
    <subcellularLocation>
        <location evidence="2">Cell inner membrane</location>
        <topology evidence="2">Multi-pass membrane protein</topology>
    </subcellularLocation>
</comment>
<evidence type="ECO:0000256" key="15">
    <source>
        <dbReference type="PIRNR" id="PIRNR000204"/>
    </source>
</evidence>
<dbReference type="AlphaFoldDB" id="A0A2G5PFV2"/>
<dbReference type="PANTHER" id="PTHR44758">
    <property type="entry name" value="NAD(P) TRANSHYDROGENASE SUBUNIT BETA"/>
    <property type="match status" value="1"/>
</dbReference>
<feature type="transmembrane region" description="Helical" evidence="16">
    <location>
        <begin position="218"/>
        <end position="239"/>
    </location>
</feature>
<evidence type="ECO:0000256" key="12">
    <source>
        <dbReference type="ARBA" id="ARBA00023027"/>
    </source>
</evidence>
<organism evidence="18 19">
    <name type="scientific">Mycolicibacterium brumae</name>
    <dbReference type="NCBI Taxonomy" id="85968"/>
    <lineage>
        <taxon>Bacteria</taxon>
        <taxon>Bacillati</taxon>
        <taxon>Actinomycetota</taxon>
        <taxon>Actinomycetes</taxon>
        <taxon>Mycobacteriales</taxon>
        <taxon>Mycobacteriaceae</taxon>
        <taxon>Mycolicibacterium</taxon>
    </lineage>
</organism>
<sequence>MLENLNLLAAAAEGASSDHLKLIANAAYVVAALLFVLSLAGLSKHETSRAGISFGIGGMAIALIATITLAFNNSLEPVGVALMFGAMAIGAAIGLWKAKKVEMTGMPELIALLHSFVGLAAVLVGWNGYLHIEAHPDGADAVAMAADGMLGIHSAEVVIGVFIGAVTFTGSIVANLKLSAKMKSAPMMLPGKNLINIGTLVAFIALTVWFVIADDPTLQLWLLAAVTVLALLLGWHLVASIGGGDMPVVVSMLNSYSGWAAAAAGFLLGNDLLIITGALVGSSGAYLSYIMCKAMNRSFISVIAGGFGIEAGPAEDKDYGDHREINAEGAADLLRGADSVIITPGYGMAVAQAQYGVADLTRKLRERGVNVRFGIHPVAGRLPGHMNVLLAEAKVPYDIVLEMDEINEDFDGTSVVLVIGANDTVNPAAAEDPGSPIAGMPVLTVWDADNVIVFKRSMASGYAGVQNPLFFRENTQMLFGDARDRVNDILASL</sequence>
<feature type="transmembrane region" description="Helical" evidence="16">
    <location>
        <begin position="272"/>
        <end position="292"/>
    </location>
</feature>
<reference evidence="18 19" key="1">
    <citation type="journal article" date="2017" name="Infect. Genet. Evol.">
        <title>The new phylogeny of the genus Mycobacterium: The old and the news.</title>
        <authorList>
            <person name="Tortoli E."/>
            <person name="Fedrizzi T."/>
            <person name="Meehan C.J."/>
            <person name="Trovato A."/>
            <person name="Grottola A."/>
            <person name="Giacobazzi E."/>
            <person name="Serpini G.F."/>
            <person name="Tagliazucchi S."/>
            <person name="Fabio A."/>
            <person name="Bettua C."/>
            <person name="Bertorelli R."/>
            <person name="Frascaro F."/>
            <person name="De Sanctis V."/>
            <person name="Pecorari M."/>
            <person name="Jousson O."/>
            <person name="Segata N."/>
            <person name="Cirillo D.M."/>
        </authorList>
    </citation>
    <scope>NUCLEOTIDE SEQUENCE [LARGE SCALE GENOMIC DNA]</scope>
    <source>
        <strain evidence="18 19">CIP1034565</strain>
    </source>
</reference>
<dbReference type="InterPro" id="IPR029035">
    <property type="entry name" value="DHS-like_NAD/FAD-binding_dom"/>
</dbReference>
<evidence type="ECO:0000256" key="16">
    <source>
        <dbReference type="SAM" id="Phobius"/>
    </source>
</evidence>
<dbReference type="PANTHER" id="PTHR44758:SF1">
    <property type="entry name" value="NAD(P) TRANSHYDROGENASE SUBUNIT BETA"/>
    <property type="match status" value="1"/>
</dbReference>
<feature type="domain" description="NADP transhydrogenase beta-like" evidence="17">
    <location>
        <begin position="25"/>
        <end position="491"/>
    </location>
</feature>
<dbReference type="EMBL" id="PDCN02000002">
    <property type="protein sequence ID" value="PIB77186.1"/>
    <property type="molecule type" value="Genomic_DNA"/>
</dbReference>
<evidence type="ECO:0000256" key="8">
    <source>
        <dbReference type="ARBA" id="ARBA00022692"/>
    </source>
</evidence>
<keyword evidence="9 15" id="KW-0521">NADP</keyword>
<keyword evidence="11 16" id="KW-1133">Transmembrane helix</keyword>
<keyword evidence="13 15" id="KW-0472">Membrane</keyword>
<evidence type="ECO:0000259" key="17">
    <source>
        <dbReference type="Pfam" id="PF02233"/>
    </source>
</evidence>
<evidence type="ECO:0000256" key="9">
    <source>
        <dbReference type="ARBA" id="ARBA00022857"/>
    </source>
</evidence>
<evidence type="ECO:0000256" key="6">
    <source>
        <dbReference type="ARBA" id="ARBA00022475"/>
    </source>
</evidence>
<dbReference type="NCBIfam" id="NF006974">
    <property type="entry name" value="PRK09444.1"/>
    <property type="match status" value="1"/>
</dbReference>
<dbReference type="OrthoDB" id="9763786at2"/>
<dbReference type="FunFam" id="3.40.50.1220:FF:000002">
    <property type="entry name" value="NAD(P) transhydrogenase subunit beta"/>
    <property type="match status" value="1"/>
</dbReference>
<comment type="similarity">
    <text evidence="3 15">Belongs to the PNT beta subunit family.</text>
</comment>
<feature type="transmembrane region" description="Helical" evidence="16">
    <location>
        <begin position="20"/>
        <end position="40"/>
    </location>
</feature>
<feature type="transmembrane region" description="Helical" evidence="16">
    <location>
        <begin position="194"/>
        <end position="212"/>
    </location>
</feature>
<evidence type="ECO:0000256" key="14">
    <source>
        <dbReference type="ARBA" id="ARBA00048202"/>
    </source>
</evidence>
<dbReference type="GO" id="GO:0005886">
    <property type="term" value="C:plasma membrane"/>
    <property type="evidence" value="ECO:0007669"/>
    <property type="project" value="UniProtKB-SubCell"/>
</dbReference>
<keyword evidence="7 15" id="KW-0997">Cell inner membrane</keyword>
<dbReference type="SUPFAM" id="SSF52467">
    <property type="entry name" value="DHS-like NAD/FAD-binding domain"/>
    <property type="match status" value="1"/>
</dbReference>
<name>A0A2G5PFV2_9MYCO</name>
<evidence type="ECO:0000313" key="19">
    <source>
        <dbReference type="Proteomes" id="UP000230551"/>
    </source>
</evidence>
<evidence type="ECO:0000256" key="2">
    <source>
        <dbReference type="ARBA" id="ARBA00004429"/>
    </source>
</evidence>
<gene>
    <name evidence="18" type="ORF">CQY22_002735</name>
</gene>
<evidence type="ECO:0000256" key="10">
    <source>
        <dbReference type="ARBA" id="ARBA00022967"/>
    </source>
</evidence>
<dbReference type="PIRSF" id="PIRSF000204">
    <property type="entry name" value="PNTB"/>
    <property type="match status" value="1"/>
</dbReference>
<proteinExistence type="inferred from homology"/>
<feature type="transmembrane region" description="Helical" evidence="16">
    <location>
        <begin position="150"/>
        <end position="173"/>
    </location>
</feature>
<feature type="transmembrane region" description="Helical" evidence="16">
    <location>
        <begin position="52"/>
        <end position="71"/>
    </location>
</feature>
<dbReference type="GO" id="GO:0050661">
    <property type="term" value="F:NADP binding"/>
    <property type="evidence" value="ECO:0007669"/>
    <property type="project" value="InterPro"/>
</dbReference>
<evidence type="ECO:0000256" key="3">
    <source>
        <dbReference type="ARBA" id="ARBA00007919"/>
    </source>
</evidence>
<keyword evidence="8 16" id="KW-0812">Transmembrane</keyword>
<dbReference type="Proteomes" id="UP000230551">
    <property type="component" value="Unassembled WGS sequence"/>
</dbReference>
<dbReference type="InterPro" id="IPR012136">
    <property type="entry name" value="NADH_DH_b"/>
</dbReference>
<keyword evidence="6 15" id="KW-1003">Cell membrane</keyword>
<dbReference type="EC" id="7.1.1.1" evidence="4 15"/>
<comment type="function">
    <text evidence="1 15">The transhydrogenation between NADH and NADP is coupled to respiration and ATP hydrolysis and functions as a proton pump across the membrane.</text>
</comment>
<evidence type="ECO:0000256" key="5">
    <source>
        <dbReference type="ARBA" id="ARBA00014581"/>
    </source>
</evidence>
<accession>A0A2G5PFV2</accession>